<sequence length="161" mass="17898">MNQERNTVVRKNWPKTDYGKEIVASTSTTQRNATSTTDCGGSWCGGGGGLATPGSETAHKAVLCSMITSINAPEHYRKQLHSFSGAYTSPNDNSMACFLFAGGFQRCVRRNSSRIQARSTDFRKTAEFNNPVGALWTEGTWKKKECPEFRNAKMRWDPTME</sequence>
<name>A0A7H9B7R2_ZYGMR</name>
<dbReference type="AlphaFoldDB" id="A0A7H9B7R2"/>
<gene>
    <name evidence="1" type="ORF">HG535_0F02830</name>
</gene>
<dbReference type="RefSeq" id="XP_037145498.1">
    <property type="nucleotide sequence ID" value="XM_037289603.1"/>
</dbReference>
<dbReference type="KEGG" id="zmk:HG535_0F02830"/>
<dbReference type="Proteomes" id="UP000509704">
    <property type="component" value="Chromosome 6"/>
</dbReference>
<accession>A0A7H9B7R2</accession>
<dbReference type="GeneID" id="59237531"/>
<dbReference type="EMBL" id="CP058609">
    <property type="protein sequence ID" value="QLG73772.1"/>
    <property type="molecule type" value="Genomic_DNA"/>
</dbReference>
<evidence type="ECO:0000313" key="1">
    <source>
        <dbReference type="EMBL" id="QLG73772.1"/>
    </source>
</evidence>
<organism evidence="1 2">
    <name type="scientific">Zygotorulaspora mrakii</name>
    <name type="common">Zygosaccharomyces mrakii</name>
    <dbReference type="NCBI Taxonomy" id="42260"/>
    <lineage>
        <taxon>Eukaryota</taxon>
        <taxon>Fungi</taxon>
        <taxon>Dikarya</taxon>
        <taxon>Ascomycota</taxon>
        <taxon>Saccharomycotina</taxon>
        <taxon>Saccharomycetes</taxon>
        <taxon>Saccharomycetales</taxon>
        <taxon>Saccharomycetaceae</taxon>
        <taxon>Zygotorulaspora</taxon>
    </lineage>
</organism>
<reference evidence="1 2" key="1">
    <citation type="submission" date="2020-07" db="EMBL/GenBank/DDBJ databases">
        <title>The yeast mating-type switching endonuclease HO is a domesticated member of an unorthodox homing genetic element family.</title>
        <authorList>
            <person name="Coughlan A.Y."/>
            <person name="Lombardi L."/>
            <person name="Braun-Galleani S."/>
            <person name="Martos A.R."/>
            <person name="Galeote V."/>
            <person name="Bigey F."/>
            <person name="Dequin S."/>
            <person name="Byrne K.P."/>
            <person name="Wolfe K.H."/>
        </authorList>
    </citation>
    <scope>NUCLEOTIDE SEQUENCE [LARGE SCALE GENOMIC DNA]</scope>
    <source>
        <strain evidence="1 2">NRRL Y-6702</strain>
    </source>
</reference>
<keyword evidence="2" id="KW-1185">Reference proteome</keyword>
<evidence type="ECO:0000313" key="2">
    <source>
        <dbReference type="Proteomes" id="UP000509704"/>
    </source>
</evidence>
<protein>
    <submittedName>
        <fullName evidence="1">Uncharacterized protein</fullName>
    </submittedName>
</protein>
<proteinExistence type="predicted"/>